<evidence type="ECO:0000313" key="2">
    <source>
        <dbReference type="EMBL" id="KAK4415898.1"/>
    </source>
</evidence>
<reference evidence="2" key="1">
    <citation type="submission" date="2020-06" db="EMBL/GenBank/DDBJ databases">
        <authorList>
            <person name="Li T."/>
            <person name="Hu X."/>
            <person name="Zhang T."/>
            <person name="Song X."/>
            <person name="Zhang H."/>
            <person name="Dai N."/>
            <person name="Sheng W."/>
            <person name="Hou X."/>
            <person name="Wei L."/>
        </authorList>
    </citation>
    <scope>NUCLEOTIDE SEQUENCE</scope>
    <source>
        <strain evidence="2">3651</strain>
        <tissue evidence="2">Leaf</tissue>
    </source>
</reference>
<accession>A0AAE1XQ03</accession>
<reference evidence="2" key="2">
    <citation type="journal article" date="2024" name="Plant">
        <title>Genomic evolution and insights into agronomic trait innovations of Sesamum species.</title>
        <authorList>
            <person name="Miao H."/>
            <person name="Wang L."/>
            <person name="Qu L."/>
            <person name="Liu H."/>
            <person name="Sun Y."/>
            <person name="Le M."/>
            <person name="Wang Q."/>
            <person name="Wei S."/>
            <person name="Zheng Y."/>
            <person name="Lin W."/>
            <person name="Duan Y."/>
            <person name="Cao H."/>
            <person name="Xiong S."/>
            <person name="Wang X."/>
            <person name="Wei L."/>
            <person name="Li C."/>
            <person name="Ma Q."/>
            <person name="Ju M."/>
            <person name="Zhao R."/>
            <person name="Li G."/>
            <person name="Mu C."/>
            <person name="Tian Q."/>
            <person name="Mei H."/>
            <person name="Zhang T."/>
            <person name="Gao T."/>
            <person name="Zhang H."/>
        </authorList>
    </citation>
    <scope>NUCLEOTIDE SEQUENCE</scope>
    <source>
        <strain evidence="2">3651</strain>
    </source>
</reference>
<feature type="compositionally biased region" description="Basic and acidic residues" evidence="1">
    <location>
        <begin position="80"/>
        <end position="89"/>
    </location>
</feature>
<proteinExistence type="predicted"/>
<organism evidence="2 3">
    <name type="scientific">Sesamum alatum</name>
    <dbReference type="NCBI Taxonomy" id="300844"/>
    <lineage>
        <taxon>Eukaryota</taxon>
        <taxon>Viridiplantae</taxon>
        <taxon>Streptophyta</taxon>
        <taxon>Embryophyta</taxon>
        <taxon>Tracheophyta</taxon>
        <taxon>Spermatophyta</taxon>
        <taxon>Magnoliopsida</taxon>
        <taxon>eudicotyledons</taxon>
        <taxon>Gunneridae</taxon>
        <taxon>Pentapetalae</taxon>
        <taxon>asterids</taxon>
        <taxon>lamiids</taxon>
        <taxon>Lamiales</taxon>
        <taxon>Pedaliaceae</taxon>
        <taxon>Sesamum</taxon>
    </lineage>
</organism>
<name>A0AAE1XQ03_9LAMI</name>
<dbReference type="EMBL" id="JACGWO010000011">
    <property type="protein sequence ID" value="KAK4415898.1"/>
    <property type="molecule type" value="Genomic_DNA"/>
</dbReference>
<keyword evidence="3" id="KW-1185">Reference proteome</keyword>
<comment type="caution">
    <text evidence="2">The sequence shown here is derived from an EMBL/GenBank/DDBJ whole genome shotgun (WGS) entry which is preliminary data.</text>
</comment>
<gene>
    <name evidence="2" type="ORF">Salat_2697200</name>
</gene>
<dbReference type="Proteomes" id="UP001293254">
    <property type="component" value="Unassembled WGS sequence"/>
</dbReference>
<evidence type="ECO:0000313" key="3">
    <source>
        <dbReference type="Proteomes" id="UP001293254"/>
    </source>
</evidence>
<evidence type="ECO:0000256" key="1">
    <source>
        <dbReference type="SAM" id="MobiDB-lite"/>
    </source>
</evidence>
<protein>
    <submittedName>
        <fullName evidence="2">Uncharacterized protein</fullName>
    </submittedName>
</protein>
<feature type="region of interest" description="Disordered" evidence="1">
    <location>
        <begin position="73"/>
        <end position="105"/>
    </location>
</feature>
<sequence>MKDYNTVHKGPHTTTKAKRDNHLEMFTKNLLGEGERILDCSLFDYPHHNHEKNIYSEEGEIIGGEELFSVTWENGGGGNQEKKGEDSRRHLGKGNEGLGFLASGR</sequence>
<dbReference type="AlphaFoldDB" id="A0AAE1XQ03"/>